<reference evidence="2" key="1">
    <citation type="journal article" date="2019" name="Int. J. Syst. Evol. Microbiol.">
        <title>The Global Catalogue of Microorganisms (GCM) 10K type strain sequencing project: providing services to taxonomists for standard genome sequencing and annotation.</title>
        <authorList>
            <consortium name="The Broad Institute Genomics Platform"/>
            <consortium name="The Broad Institute Genome Sequencing Center for Infectious Disease"/>
            <person name="Wu L."/>
            <person name="Ma J."/>
        </authorList>
    </citation>
    <scope>NUCLEOTIDE SEQUENCE [LARGE SCALE GENOMIC DNA]</scope>
    <source>
        <strain evidence="2">JCM 14307</strain>
    </source>
</reference>
<dbReference type="InterPro" id="IPR001128">
    <property type="entry name" value="Cyt_P450"/>
</dbReference>
<evidence type="ECO:0000313" key="1">
    <source>
        <dbReference type="EMBL" id="GAA1696952.1"/>
    </source>
</evidence>
<evidence type="ECO:0008006" key="3">
    <source>
        <dbReference type="Google" id="ProtNLM"/>
    </source>
</evidence>
<accession>A0ABN2I1E9</accession>
<organism evidence="1 2">
    <name type="scientific">Kribbella yunnanensis</name>
    <dbReference type="NCBI Taxonomy" id="190194"/>
    <lineage>
        <taxon>Bacteria</taxon>
        <taxon>Bacillati</taxon>
        <taxon>Actinomycetota</taxon>
        <taxon>Actinomycetes</taxon>
        <taxon>Propionibacteriales</taxon>
        <taxon>Kribbellaceae</taxon>
        <taxon>Kribbella</taxon>
    </lineage>
</organism>
<dbReference type="Gene3D" id="1.10.630.10">
    <property type="entry name" value="Cytochrome P450"/>
    <property type="match status" value="1"/>
</dbReference>
<dbReference type="Proteomes" id="UP001500280">
    <property type="component" value="Unassembled WGS sequence"/>
</dbReference>
<gene>
    <name evidence="1" type="ORF">GCM10009745_48890</name>
</gene>
<name>A0ABN2I1E9_9ACTN</name>
<keyword evidence="2" id="KW-1185">Reference proteome</keyword>
<dbReference type="InterPro" id="IPR002401">
    <property type="entry name" value="Cyt_P450_E_grp-I"/>
</dbReference>
<sequence>MDGVGPMFSSRPLEVLREWESDPIGVRDLGESGIVVSDPVLARTVLKSTSEPFHAESAPFGRVPGWDPGSAENRPVTAAMGRLLDNVARDVDPGRLVELLEPRGVWPAAVGEMCLQAVVAQLLPGAERRLVVRLSRALAGSAALAHPAGRRTRWQARLTHSQAMAALYRRVSHNNEPVGIEQVVADALADNDQVALTLHGLIGAACRATSVAMAWAVLLKAGWTPTTDVHDRLGFGSEPDPGDPIRESLRLWPTAWLLHRQVRRPVTLGAHELQPGADVFVCTYLMHRSPATWKNPLQYQPERWIDPPDGYREGYLPFGIGPAACVGSTFVTELSTKLLSALTEQGGVQVRLIDRDPDMGPLCSPPRFTVEQVS</sequence>
<protein>
    <recommendedName>
        <fullName evidence="3">Cytochrome P450</fullName>
    </recommendedName>
</protein>
<evidence type="ECO:0000313" key="2">
    <source>
        <dbReference type="Proteomes" id="UP001500280"/>
    </source>
</evidence>
<dbReference type="EMBL" id="BAAANF010000017">
    <property type="protein sequence ID" value="GAA1696952.1"/>
    <property type="molecule type" value="Genomic_DNA"/>
</dbReference>
<comment type="caution">
    <text evidence="1">The sequence shown here is derived from an EMBL/GenBank/DDBJ whole genome shotgun (WGS) entry which is preliminary data.</text>
</comment>
<dbReference type="InterPro" id="IPR036396">
    <property type="entry name" value="Cyt_P450_sf"/>
</dbReference>
<proteinExistence type="predicted"/>
<dbReference type="PRINTS" id="PR00463">
    <property type="entry name" value="EP450I"/>
</dbReference>
<dbReference type="RefSeq" id="WP_344156318.1">
    <property type="nucleotide sequence ID" value="NZ_BAAANF010000017.1"/>
</dbReference>
<dbReference type="PANTHER" id="PTHR24301">
    <property type="entry name" value="THROMBOXANE-A SYNTHASE"/>
    <property type="match status" value="1"/>
</dbReference>
<dbReference type="CDD" id="cd00302">
    <property type="entry name" value="cytochrome_P450"/>
    <property type="match status" value="1"/>
</dbReference>
<dbReference type="SUPFAM" id="SSF48264">
    <property type="entry name" value="Cytochrome P450"/>
    <property type="match status" value="1"/>
</dbReference>
<dbReference type="PANTHER" id="PTHR24301:SF2">
    <property type="entry name" value="THROMBOXANE-A SYNTHASE"/>
    <property type="match status" value="1"/>
</dbReference>
<dbReference type="Pfam" id="PF00067">
    <property type="entry name" value="p450"/>
    <property type="match status" value="1"/>
</dbReference>